<accession>A0A4R4ZZU3</accession>
<protein>
    <submittedName>
        <fullName evidence="2">Uncharacterized protein</fullName>
    </submittedName>
</protein>
<feature type="transmembrane region" description="Helical" evidence="1">
    <location>
        <begin position="50"/>
        <end position="75"/>
    </location>
</feature>
<reference evidence="2 3" key="1">
    <citation type="submission" date="2019-03" db="EMBL/GenBank/DDBJ databases">
        <title>Draft genome sequences of novel Actinobacteria.</title>
        <authorList>
            <person name="Sahin N."/>
            <person name="Ay H."/>
            <person name="Saygin H."/>
        </authorList>
    </citation>
    <scope>NUCLEOTIDE SEQUENCE [LARGE SCALE GENOMIC DNA]</scope>
    <source>
        <strain evidence="2 3">JCM 13523</strain>
    </source>
</reference>
<keyword evidence="1" id="KW-1133">Transmembrane helix</keyword>
<name>A0A4R4ZZU3_9ACTN</name>
<proteinExistence type="predicted"/>
<dbReference type="AlphaFoldDB" id="A0A4R4ZZU3"/>
<feature type="transmembrane region" description="Helical" evidence="1">
    <location>
        <begin position="81"/>
        <end position="102"/>
    </location>
</feature>
<comment type="caution">
    <text evidence="2">The sequence shown here is derived from an EMBL/GenBank/DDBJ whole genome shotgun (WGS) entry which is preliminary data.</text>
</comment>
<keyword evidence="3" id="KW-1185">Reference proteome</keyword>
<keyword evidence="1" id="KW-0812">Transmembrane</keyword>
<evidence type="ECO:0000256" key="1">
    <source>
        <dbReference type="SAM" id="Phobius"/>
    </source>
</evidence>
<organism evidence="2 3">
    <name type="scientific">Kribbella antibiotica</name>
    <dbReference type="NCBI Taxonomy" id="190195"/>
    <lineage>
        <taxon>Bacteria</taxon>
        <taxon>Bacillati</taxon>
        <taxon>Actinomycetota</taxon>
        <taxon>Actinomycetes</taxon>
        <taxon>Propionibacteriales</taxon>
        <taxon>Kribbellaceae</taxon>
        <taxon>Kribbella</taxon>
    </lineage>
</organism>
<dbReference type="RefSeq" id="WP_132165090.1">
    <property type="nucleotide sequence ID" value="NZ_SMKX01000005.1"/>
</dbReference>
<dbReference type="EMBL" id="SMKX01000005">
    <property type="protein sequence ID" value="TDD62712.1"/>
    <property type="molecule type" value="Genomic_DNA"/>
</dbReference>
<keyword evidence="1" id="KW-0472">Membrane</keyword>
<sequence>MTEQIASRPPTPRPVRVVQVVLWVQAVLNLLASGLAAYEVKERFDHNQDVLPVVYPIIGVGLLAGLALLACAIWLPLGKSWVRPLAVFIEILVILVGLANLVLVSPISLAGIFLAIAVWATLFSPQVTDWLETINPPWQR</sequence>
<dbReference type="Proteomes" id="UP000295124">
    <property type="component" value="Unassembled WGS sequence"/>
</dbReference>
<evidence type="ECO:0000313" key="3">
    <source>
        <dbReference type="Proteomes" id="UP000295124"/>
    </source>
</evidence>
<feature type="transmembrane region" description="Helical" evidence="1">
    <location>
        <begin position="20"/>
        <end position="38"/>
    </location>
</feature>
<evidence type="ECO:0000313" key="2">
    <source>
        <dbReference type="EMBL" id="TDD62712.1"/>
    </source>
</evidence>
<gene>
    <name evidence="2" type="ORF">E1263_03070</name>
</gene>